<evidence type="ECO:0000256" key="3">
    <source>
        <dbReference type="ARBA" id="ARBA00022692"/>
    </source>
</evidence>
<dbReference type="PIRSF" id="PIRSF005651">
    <property type="entry name" value="HflC"/>
    <property type="match status" value="1"/>
</dbReference>
<keyword evidence="4" id="KW-1133">Transmembrane helix</keyword>
<dbReference type="Gene3D" id="3.30.479.30">
    <property type="entry name" value="Band 7 domain"/>
    <property type="match status" value="1"/>
</dbReference>
<feature type="domain" description="Band 7" evidence="7">
    <location>
        <begin position="20"/>
        <end position="184"/>
    </location>
</feature>
<sequence>MNRAALLIPAVVLVIAGALSAVFIVDEKEKALVLQFGQIKAVREEPGLYFKVPLIQEVVRYDDRILGLDVEPLEVTPLDDRRLVVDAFARYRIDDVQRFRQAVGAAGLSLAESRIDTILRAQTREVLGSVTSSAILSADRASLAQRIRDASRSEAATLGVEIIDVRVKRTDLPVQNLDATFARMRAEREREAADEVARGKEAAQRLRAQADRTRVELVSDAQRQSEIIRGEADARRNAVFAEAYGADPEFFDFYRSLAAYRASLLGGNSTMVMAPDSEFFNYLKSDKGQ</sequence>
<evidence type="ECO:0000259" key="7">
    <source>
        <dbReference type="SMART" id="SM00244"/>
    </source>
</evidence>
<dbReference type="GO" id="GO:0006508">
    <property type="term" value="P:proteolysis"/>
    <property type="evidence" value="ECO:0007669"/>
    <property type="project" value="UniProtKB-KW"/>
</dbReference>
<protein>
    <recommendedName>
        <fullName evidence="6">Protein HflC</fullName>
    </recommendedName>
</protein>
<keyword evidence="8" id="KW-0378">Hydrolase</keyword>
<dbReference type="InterPro" id="IPR010200">
    <property type="entry name" value="HflC"/>
</dbReference>
<dbReference type="RefSeq" id="WP_261495084.1">
    <property type="nucleotide sequence ID" value="NZ_JAOCQF010000001.1"/>
</dbReference>
<name>A0ABT2NP10_9RHOB</name>
<proteinExistence type="inferred from homology"/>
<dbReference type="EMBL" id="JAOCQF010000001">
    <property type="protein sequence ID" value="MCT8329669.1"/>
    <property type="molecule type" value="Genomic_DNA"/>
</dbReference>
<dbReference type="InterPro" id="IPR036013">
    <property type="entry name" value="Band_7/SPFH_dom_sf"/>
</dbReference>
<comment type="function">
    <text evidence="6">HflC and HflK could regulate a protease.</text>
</comment>
<accession>A0ABT2NP10</accession>
<evidence type="ECO:0000256" key="1">
    <source>
        <dbReference type="ARBA" id="ARBA00004167"/>
    </source>
</evidence>
<dbReference type="Pfam" id="PF01145">
    <property type="entry name" value="Band_7"/>
    <property type="match status" value="1"/>
</dbReference>
<evidence type="ECO:0000256" key="4">
    <source>
        <dbReference type="ARBA" id="ARBA00022989"/>
    </source>
</evidence>
<keyword evidence="9" id="KW-1185">Reference proteome</keyword>
<dbReference type="Proteomes" id="UP001205601">
    <property type="component" value="Unassembled WGS sequence"/>
</dbReference>
<evidence type="ECO:0000256" key="6">
    <source>
        <dbReference type="PIRNR" id="PIRNR005651"/>
    </source>
</evidence>
<reference evidence="9" key="1">
    <citation type="submission" date="2023-07" db="EMBL/GenBank/DDBJ databases">
        <title>Defluviimonas sediminis sp. nov., isolated from mangrove sediment.</title>
        <authorList>
            <person name="Liu L."/>
            <person name="Li J."/>
            <person name="Huang Y."/>
            <person name="Pan J."/>
            <person name="Li M."/>
        </authorList>
    </citation>
    <scope>NUCLEOTIDE SEQUENCE [LARGE SCALE GENOMIC DNA]</scope>
    <source>
        <strain evidence="9">FT324</strain>
    </source>
</reference>
<dbReference type="PANTHER" id="PTHR42911">
    <property type="entry name" value="MODULATOR OF FTSH PROTEASE HFLC"/>
    <property type="match status" value="1"/>
</dbReference>
<dbReference type="InterPro" id="IPR001107">
    <property type="entry name" value="Band_7"/>
</dbReference>
<dbReference type="SMART" id="SM00244">
    <property type="entry name" value="PHB"/>
    <property type="match status" value="1"/>
</dbReference>
<evidence type="ECO:0000313" key="9">
    <source>
        <dbReference type="Proteomes" id="UP001205601"/>
    </source>
</evidence>
<dbReference type="SUPFAM" id="SSF117892">
    <property type="entry name" value="Band 7/SPFH domain"/>
    <property type="match status" value="1"/>
</dbReference>
<evidence type="ECO:0000313" key="8">
    <source>
        <dbReference type="EMBL" id="MCT8329669.1"/>
    </source>
</evidence>
<comment type="subcellular location">
    <subcellularLocation>
        <location evidence="1">Membrane</location>
        <topology evidence="1">Single-pass membrane protein</topology>
    </subcellularLocation>
</comment>
<comment type="similarity">
    <text evidence="2 6">Belongs to the band 7/mec-2 family. HflC subfamily.</text>
</comment>
<evidence type="ECO:0000256" key="2">
    <source>
        <dbReference type="ARBA" id="ARBA00007862"/>
    </source>
</evidence>
<dbReference type="GO" id="GO:0008233">
    <property type="term" value="F:peptidase activity"/>
    <property type="evidence" value="ECO:0007669"/>
    <property type="project" value="UniProtKB-KW"/>
</dbReference>
<comment type="caution">
    <text evidence="8">The sequence shown here is derived from an EMBL/GenBank/DDBJ whole genome shotgun (WGS) entry which is preliminary data.</text>
</comment>
<keyword evidence="8" id="KW-0645">Protease</keyword>
<dbReference type="PANTHER" id="PTHR42911:SF1">
    <property type="entry name" value="MODULATOR OF FTSH PROTEASE HFLC"/>
    <property type="match status" value="1"/>
</dbReference>
<organism evidence="8 9">
    <name type="scientific">Albidovulum sediminis</name>
    <dbReference type="NCBI Taxonomy" id="3066345"/>
    <lineage>
        <taxon>Bacteria</taxon>
        <taxon>Pseudomonadati</taxon>
        <taxon>Pseudomonadota</taxon>
        <taxon>Alphaproteobacteria</taxon>
        <taxon>Rhodobacterales</taxon>
        <taxon>Paracoccaceae</taxon>
        <taxon>Albidovulum</taxon>
    </lineage>
</organism>
<evidence type="ECO:0000256" key="5">
    <source>
        <dbReference type="ARBA" id="ARBA00023136"/>
    </source>
</evidence>
<keyword evidence="5" id="KW-0472">Membrane</keyword>
<keyword evidence="3" id="KW-0812">Transmembrane</keyword>
<gene>
    <name evidence="8" type="ORF">N5I32_09115</name>
</gene>
<dbReference type="CDD" id="cd03405">
    <property type="entry name" value="SPFH_HflC"/>
    <property type="match status" value="1"/>
</dbReference>